<sequence>MAAADSAERIPPVDRLAGTRARDPRDDPGTGERRCEPAEAARQRGDDSGFGACHHRDRAPGRIETGHARRQNVVHRGAQGDALLGGPGGCPLDDDRDEGCTGGVGRTGRVRDAPRVGRVPHRAQPVLAPHTLERGDRR</sequence>
<feature type="compositionally biased region" description="Basic and acidic residues" evidence="1">
    <location>
        <begin position="20"/>
        <end position="47"/>
    </location>
</feature>
<feature type="region of interest" description="Disordered" evidence="1">
    <location>
        <begin position="1"/>
        <end position="138"/>
    </location>
</feature>
<evidence type="ECO:0000256" key="1">
    <source>
        <dbReference type="SAM" id="MobiDB-lite"/>
    </source>
</evidence>
<evidence type="ECO:0000313" key="3">
    <source>
        <dbReference type="Proteomes" id="UP001275440"/>
    </source>
</evidence>
<name>A0ABU3WW78_9NOCA</name>
<organism evidence="2 3">
    <name type="scientific">Rhodococcus zopfii</name>
    <dbReference type="NCBI Taxonomy" id="43772"/>
    <lineage>
        <taxon>Bacteria</taxon>
        <taxon>Bacillati</taxon>
        <taxon>Actinomycetota</taxon>
        <taxon>Actinomycetes</taxon>
        <taxon>Mycobacteriales</taxon>
        <taxon>Nocardiaceae</taxon>
        <taxon>Rhodococcus</taxon>
    </lineage>
</organism>
<protein>
    <submittedName>
        <fullName evidence="2">Uncharacterized protein</fullName>
    </submittedName>
</protein>
<accession>A0ABU3WW78</accession>
<dbReference type="EMBL" id="WBMO01000005">
    <property type="protein sequence ID" value="MDV2478012.1"/>
    <property type="molecule type" value="Genomic_DNA"/>
</dbReference>
<reference evidence="2 3" key="1">
    <citation type="submission" date="2019-10" db="EMBL/GenBank/DDBJ databases">
        <title>Draft Genome Assembly of Rhodococcus zopfii DSM44189.</title>
        <authorList>
            <person name="Sutton J.M."/>
            <person name="Akob D.M."/>
            <person name="Bushman T.J."/>
        </authorList>
    </citation>
    <scope>NUCLEOTIDE SEQUENCE [LARGE SCALE GENOMIC DNA]</scope>
    <source>
        <strain evidence="2 3">DSM 44189</strain>
    </source>
</reference>
<dbReference type="Proteomes" id="UP001275440">
    <property type="component" value="Unassembled WGS sequence"/>
</dbReference>
<gene>
    <name evidence="2" type="ORF">F8M49_26170</name>
</gene>
<feature type="compositionally biased region" description="Basic and acidic residues" evidence="1">
    <location>
        <begin position="58"/>
        <end position="67"/>
    </location>
</feature>
<keyword evidence="3" id="KW-1185">Reference proteome</keyword>
<evidence type="ECO:0000313" key="2">
    <source>
        <dbReference type="EMBL" id="MDV2478012.1"/>
    </source>
</evidence>
<proteinExistence type="predicted"/>
<comment type="caution">
    <text evidence="2">The sequence shown here is derived from an EMBL/GenBank/DDBJ whole genome shotgun (WGS) entry which is preliminary data.</text>
</comment>
<feature type="compositionally biased region" description="Basic and acidic residues" evidence="1">
    <location>
        <begin position="1"/>
        <end position="12"/>
    </location>
</feature>